<dbReference type="CDD" id="cd08977">
    <property type="entry name" value="SusD"/>
    <property type="match status" value="1"/>
</dbReference>
<dbReference type="InterPro" id="IPR012944">
    <property type="entry name" value="SusD_RagB_dom"/>
</dbReference>
<comment type="subcellular location">
    <subcellularLocation>
        <location evidence="1">Cell outer membrane</location>
    </subcellularLocation>
</comment>
<name>A0A929WX68_9BACT</name>
<dbReference type="EMBL" id="JABZGR010000003">
    <property type="protein sequence ID" value="MBF0969805.1"/>
    <property type="molecule type" value="Genomic_DNA"/>
</dbReference>
<comment type="caution">
    <text evidence="9">The sequence shown here is derived from an EMBL/GenBank/DDBJ whole genome shotgun (WGS) entry which is preliminary data.</text>
</comment>
<organism evidence="9 10">
    <name type="scientific">Alloprevotella tannerae</name>
    <dbReference type="NCBI Taxonomy" id="76122"/>
    <lineage>
        <taxon>Bacteria</taxon>
        <taxon>Pseudomonadati</taxon>
        <taxon>Bacteroidota</taxon>
        <taxon>Bacteroidia</taxon>
        <taxon>Bacteroidales</taxon>
        <taxon>Prevotellaceae</taxon>
        <taxon>Alloprevotella</taxon>
    </lineage>
</organism>
<dbReference type="InterPro" id="IPR033985">
    <property type="entry name" value="SusD-like_N"/>
</dbReference>
<keyword evidence="5" id="KW-0998">Cell outer membrane</keyword>
<feature type="chain" id="PRO_5037182365" evidence="6">
    <location>
        <begin position="27"/>
        <end position="556"/>
    </location>
</feature>
<evidence type="ECO:0000256" key="2">
    <source>
        <dbReference type="ARBA" id="ARBA00006275"/>
    </source>
</evidence>
<reference evidence="9" key="1">
    <citation type="submission" date="2020-04" db="EMBL/GenBank/DDBJ databases">
        <title>Deep metagenomics examines the oral microbiome during advanced dental caries in children, revealing novel taxa and co-occurrences with host molecules.</title>
        <authorList>
            <person name="Baker J.L."/>
            <person name="Morton J.T."/>
            <person name="Dinis M."/>
            <person name="Alvarez R."/>
            <person name="Tran N.C."/>
            <person name="Knight R."/>
            <person name="Edlund A."/>
        </authorList>
    </citation>
    <scope>NUCLEOTIDE SEQUENCE</scope>
    <source>
        <strain evidence="9">JCVI_34_bin.1</strain>
    </source>
</reference>
<dbReference type="Pfam" id="PF14322">
    <property type="entry name" value="SusD-like_3"/>
    <property type="match status" value="1"/>
</dbReference>
<evidence type="ECO:0000259" key="8">
    <source>
        <dbReference type="Pfam" id="PF14322"/>
    </source>
</evidence>
<evidence type="ECO:0000256" key="5">
    <source>
        <dbReference type="ARBA" id="ARBA00023237"/>
    </source>
</evidence>
<evidence type="ECO:0000259" key="7">
    <source>
        <dbReference type="Pfam" id="PF07980"/>
    </source>
</evidence>
<dbReference type="InterPro" id="IPR011990">
    <property type="entry name" value="TPR-like_helical_dom_sf"/>
</dbReference>
<dbReference type="GO" id="GO:0009279">
    <property type="term" value="C:cell outer membrane"/>
    <property type="evidence" value="ECO:0007669"/>
    <property type="project" value="UniProtKB-SubCell"/>
</dbReference>
<sequence>MKLKFINKITSAALLLALSVSTTSCVNDLNQSIKDPQTNTTFNQMGTLAKIYGNLILTGIKGPAGDAAKGEPDMAQFDEGSSSLYRRVFEANELPSDETVWTWQSDPGISDFTNLNWNSSHGLNNLTYYRLEFNITLCNFFLDNTEGKTDAETLKQRAEVRFLRALHYYYFIDLYGKAPFKEHYNTDIPVEKSRKDVFDYITAELKAISDGSATDQLSEPGAAAYGRADKAAAWMLLARLYLNAGVYTGTPQWQAAKDYSDKVINESGYKLNTQSLNGYTAYEQLFMGDNGENQLARQEIIFPIRCDGKKTQSYSGSEYAIASTRGNGTPACGTTEAWTCNRAREAMVLKFFKQLSDVPLATNGSDNGEANVRAIRAAARDDRAMFYGGGEMKDGVLKDVRTTQTSPITSFTAGLSILKWSNVYATGGRPNDSKFPDTDVPLFRVAEAYLTRAEANYRLGVAPALVLNDINVIRSRANAQPLTQVDDKILCDEWSREFYFEGRRRSDLVRFGFFTSGKYMWDWKGGTYKGNAVNAQYNLFPIPFEEQGHISQNPGY</sequence>
<accession>A0A929WX68</accession>
<feature type="domain" description="RagB/SusD" evidence="7">
    <location>
        <begin position="299"/>
        <end position="556"/>
    </location>
</feature>
<proteinExistence type="inferred from homology"/>
<gene>
    <name evidence="9" type="ORF">HXK21_02000</name>
</gene>
<evidence type="ECO:0000256" key="1">
    <source>
        <dbReference type="ARBA" id="ARBA00004442"/>
    </source>
</evidence>
<dbReference type="SUPFAM" id="SSF48452">
    <property type="entry name" value="TPR-like"/>
    <property type="match status" value="1"/>
</dbReference>
<evidence type="ECO:0000256" key="4">
    <source>
        <dbReference type="ARBA" id="ARBA00023136"/>
    </source>
</evidence>
<comment type="similarity">
    <text evidence="2">Belongs to the SusD family.</text>
</comment>
<dbReference type="PROSITE" id="PS51257">
    <property type="entry name" value="PROKAR_LIPOPROTEIN"/>
    <property type="match status" value="1"/>
</dbReference>
<dbReference type="Gene3D" id="1.25.40.390">
    <property type="match status" value="1"/>
</dbReference>
<dbReference type="Gene3D" id="1.25.40.10">
    <property type="entry name" value="Tetratricopeptide repeat domain"/>
    <property type="match status" value="1"/>
</dbReference>
<dbReference type="Gene3D" id="1.10.3780.10">
    <property type="entry name" value="SusD-like"/>
    <property type="match status" value="1"/>
</dbReference>
<keyword evidence="4" id="KW-0472">Membrane</keyword>
<evidence type="ECO:0000313" key="10">
    <source>
        <dbReference type="Proteomes" id="UP000704068"/>
    </source>
</evidence>
<evidence type="ECO:0000256" key="6">
    <source>
        <dbReference type="SAM" id="SignalP"/>
    </source>
</evidence>
<keyword evidence="3 6" id="KW-0732">Signal</keyword>
<dbReference type="Proteomes" id="UP000704068">
    <property type="component" value="Unassembled WGS sequence"/>
</dbReference>
<evidence type="ECO:0000256" key="3">
    <source>
        <dbReference type="ARBA" id="ARBA00022729"/>
    </source>
</evidence>
<dbReference type="Pfam" id="PF07980">
    <property type="entry name" value="SusD_RagB"/>
    <property type="match status" value="1"/>
</dbReference>
<protein>
    <submittedName>
        <fullName evidence="9">RagB/SusD family nutrient uptake outer membrane protein</fullName>
    </submittedName>
</protein>
<dbReference type="RefSeq" id="WP_303762956.1">
    <property type="nucleotide sequence ID" value="NZ_JABZGR010000003.1"/>
</dbReference>
<dbReference type="AlphaFoldDB" id="A0A929WX68"/>
<evidence type="ECO:0000313" key="9">
    <source>
        <dbReference type="EMBL" id="MBF0969805.1"/>
    </source>
</evidence>
<feature type="signal peptide" evidence="6">
    <location>
        <begin position="1"/>
        <end position="26"/>
    </location>
</feature>
<feature type="domain" description="SusD-like N-terminal" evidence="8">
    <location>
        <begin position="110"/>
        <end position="242"/>
    </location>
</feature>